<evidence type="ECO:0000256" key="4">
    <source>
        <dbReference type="ARBA" id="ARBA00022692"/>
    </source>
</evidence>
<comment type="subcellular location">
    <subcellularLocation>
        <location evidence="1">Membrane</location>
        <topology evidence="1">Multi-pass membrane protein</topology>
    </subcellularLocation>
</comment>
<feature type="compositionally biased region" description="Basic and acidic residues" evidence="7">
    <location>
        <begin position="288"/>
        <end position="304"/>
    </location>
</feature>
<dbReference type="GO" id="GO:0015254">
    <property type="term" value="F:glycerol channel activity"/>
    <property type="evidence" value="ECO:0007669"/>
    <property type="project" value="TreeGrafter"/>
</dbReference>
<dbReference type="GO" id="GO:0015250">
    <property type="term" value="F:water channel activity"/>
    <property type="evidence" value="ECO:0007669"/>
    <property type="project" value="TreeGrafter"/>
</dbReference>
<dbReference type="PRINTS" id="PR00783">
    <property type="entry name" value="MINTRINSICP"/>
</dbReference>
<dbReference type="Pfam" id="PF00230">
    <property type="entry name" value="MIP"/>
    <property type="match status" value="2"/>
</dbReference>
<evidence type="ECO:0000313" key="10">
    <source>
        <dbReference type="Proteomes" id="UP000249619"/>
    </source>
</evidence>
<feature type="compositionally biased region" description="Polar residues" evidence="7">
    <location>
        <begin position="33"/>
        <end position="51"/>
    </location>
</feature>
<dbReference type="STRING" id="183478.A0A364MSV8"/>
<feature type="region of interest" description="Disordered" evidence="7">
    <location>
        <begin position="1"/>
        <end position="115"/>
    </location>
</feature>
<dbReference type="EMBL" id="QGDH01000222">
    <property type="protein sequence ID" value="RAR02280.1"/>
    <property type="molecule type" value="Genomic_DNA"/>
</dbReference>
<dbReference type="InterPro" id="IPR050363">
    <property type="entry name" value="MIP/Aquaporin"/>
</dbReference>
<protein>
    <submittedName>
        <fullName evidence="9">Glycerol uptake facilitator protein</fullName>
    </submittedName>
</protein>
<reference evidence="10" key="1">
    <citation type="submission" date="2018-05" db="EMBL/GenBank/DDBJ databases">
        <title>Draft genome sequence of Stemphylium lycopersici strain CIDEFI 213.</title>
        <authorList>
            <person name="Medina R."/>
            <person name="Franco M.E.E."/>
            <person name="Lucentini C.G."/>
            <person name="Saparrat M.C.N."/>
            <person name="Balatti P.A."/>
        </authorList>
    </citation>
    <scope>NUCLEOTIDE SEQUENCE [LARGE SCALE GENOMIC DNA]</scope>
    <source>
        <strain evidence="10">CIDEFI 213</strain>
    </source>
</reference>
<name>A0A364MSV8_STELY</name>
<keyword evidence="5 8" id="KW-1133">Transmembrane helix</keyword>
<evidence type="ECO:0000313" key="9">
    <source>
        <dbReference type="EMBL" id="RAR02280.1"/>
    </source>
</evidence>
<evidence type="ECO:0000256" key="8">
    <source>
        <dbReference type="SAM" id="Phobius"/>
    </source>
</evidence>
<feature type="compositionally biased region" description="Polar residues" evidence="7">
    <location>
        <begin position="192"/>
        <end position="213"/>
    </location>
</feature>
<evidence type="ECO:0000256" key="1">
    <source>
        <dbReference type="ARBA" id="ARBA00004141"/>
    </source>
</evidence>
<dbReference type="Proteomes" id="UP000249619">
    <property type="component" value="Unassembled WGS sequence"/>
</dbReference>
<keyword evidence="3" id="KW-0813">Transport</keyword>
<dbReference type="SUPFAM" id="SSF81338">
    <property type="entry name" value="Aquaporin-like"/>
    <property type="match status" value="1"/>
</dbReference>
<dbReference type="Gene3D" id="1.20.1080.10">
    <property type="entry name" value="Glycerol uptake facilitator protein"/>
    <property type="match status" value="2"/>
</dbReference>
<feature type="region of interest" description="Disordered" evidence="7">
    <location>
        <begin position="182"/>
        <end position="304"/>
    </location>
</feature>
<keyword evidence="10" id="KW-1185">Reference proteome</keyword>
<dbReference type="PANTHER" id="PTHR43829:SF24">
    <property type="entry name" value="MIP AQUAPORIN (EUROFUNG)"/>
    <property type="match status" value="1"/>
</dbReference>
<keyword evidence="4 8" id="KW-0812">Transmembrane</keyword>
<feature type="compositionally biased region" description="Basic and acidic residues" evidence="7">
    <location>
        <begin position="240"/>
        <end position="257"/>
    </location>
</feature>
<comment type="caution">
    <text evidence="9">The sequence shown here is derived from an EMBL/GenBank/DDBJ whole genome shotgun (WGS) entry which is preliminary data.</text>
</comment>
<dbReference type="AlphaFoldDB" id="A0A364MSV8"/>
<feature type="transmembrane region" description="Helical" evidence="8">
    <location>
        <begin position="454"/>
        <end position="472"/>
    </location>
</feature>
<dbReference type="PANTHER" id="PTHR43829">
    <property type="entry name" value="AQUAPORIN OR AQUAGLYCEROPORIN RELATED"/>
    <property type="match status" value="1"/>
</dbReference>
<sequence length="564" mass="62101">MSQQQPNAPGNNQQPEEVPPQTPGTQTDDRRPQTSGSVGPSNLQQRRSNAPSIGRLDTVPLPPRPQGPRTATATPSMAPMSTVRNTPTNRATRENVRQEPPRRPEKKQQQTVDVDNDYFTLNPWYNEQKPKPVFGLGAPLPRTVRKGMWWGRGDLRKNLYKIDDGGDGVARQDGLDFEEGKTLEEDSEDSEQTLGGRQPNQQQNPERFQTTVDGRSVNVERVPTSEAKQVLGGDPGQGNRSHEHHEGQDRAPVDEHGLQYSDGRGQQQHFGLQDGLPPLQQRGTNETTRTKQEEIEIQEREQQEEREFYNQYRNPIARFRARYPQAPAEFLATFVYLLIGLCVNLSVATSQQGTGSFETQAWGWGFAVMIGIYLGGGLLAGLCAGAVAYAIYSDAIYAVDPGLTLDKTGKALFPKGPIYSIATGFFNDFVYMAIFVCVIFALGDDQNSPPGQGMTAFIIGLTGMVTMIGLGYNTGLGISPARDLGPRLIAYWVGYKDAFSTGYWAYGSWGASISGALCGGLMYDTCIFVGGESPVNYRWPQPGDIKWRAKEAGKEAKDRIQEVA</sequence>
<dbReference type="GO" id="GO:0005886">
    <property type="term" value="C:plasma membrane"/>
    <property type="evidence" value="ECO:0007669"/>
    <property type="project" value="TreeGrafter"/>
</dbReference>
<comment type="similarity">
    <text evidence="2">Belongs to the MIP/aquaporin (TC 1.A.8) family.</text>
</comment>
<dbReference type="InterPro" id="IPR000425">
    <property type="entry name" value="MIP"/>
</dbReference>
<proteinExistence type="inferred from homology"/>
<feature type="transmembrane region" description="Helical" evidence="8">
    <location>
        <begin position="361"/>
        <end position="392"/>
    </location>
</feature>
<feature type="transmembrane region" description="Helical" evidence="8">
    <location>
        <begin position="330"/>
        <end position="349"/>
    </location>
</feature>
<evidence type="ECO:0000256" key="2">
    <source>
        <dbReference type="ARBA" id="ARBA00006175"/>
    </source>
</evidence>
<accession>A0A364MSV8</accession>
<organism evidence="9 10">
    <name type="scientific">Stemphylium lycopersici</name>
    <name type="common">Tomato gray leaf spot disease fungus</name>
    <name type="synonym">Thyrospora lycopersici</name>
    <dbReference type="NCBI Taxonomy" id="183478"/>
    <lineage>
        <taxon>Eukaryota</taxon>
        <taxon>Fungi</taxon>
        <taxon>Dikarya</taxon>
        <taxon>Ascomycota</taxon>
        <taxon>Pezizomycotina</taxon>
        <taxon>Dothideomycetes</taxon>
        <taxon>Pleosporomycetidae</taxon>
        <taxon>Pleosporales</taxon>
        <taxon>Pleosporineae</taxon>
        <taxon>Pleosporaceae</taxon>
        <taxon>Stemphylium</taxon>
    </lineage>
</organism>
<evidence type="ECO:0000256" key="3">
    <source>
        <dbReference type="ARBA" id="ARBA00022448"/>
    </source>
</evidence>
<feature type="compositionally biased region" description="Low complexity" evidence="7">
    <location>
        <begin position="1"/>
        <end position="15"/>
    </location>
</feature>
<dbReference type="OrthoDB" id="3222at2759"/>
<keyword evidence="6 8" id="KW-0472">Membrane</keyword>
<gene>
    <name evidence="9" type="ORF">DDE83_008631</name>
</gene>
<dbReference type="InterPro" id="IPR023271">
    <property type="entry name" value="Aquaporin-like"/>
</dbReference>
<feature type="transmembrane region" description="Helical" evidence="8">
    <location>
        <begin position="418"/>
        <end position="442"/>
    </location>
</feature>
<evidence type="ECO:0000256" key="5">
    <source>
        <dbReference type="ARBA" id="ARBA00022989"/>
    </source>
</evidence>
<feature type="compositionally biased region" description="Basic and acidic residues" evidence="7">
    <location>
        <begin position="91"/>
        <end position="108"/>
    </location>
</feature>
<evidence type="ECO:0000256" key="7">
    <source>
        <dbReference type="SAM" id="MobiDB-lite"/>
    </source>
</evidence>
<evidence type="ECO:0000256" key="6">
    <source>
        <dbReference type="ARBA" id="ARBA00023136"/>
    </source>
</evidence>